<organism evidence="5 6">
    <name type="scientific">Thermofilum adornatum 1505</name>
    <dbReference type="NCBI Taxonomy" id="697581"/>
    <lineage>
        <taxon>Archaea</taxon>
        <taxon>Thermoproteota</taxon>
        <taxon>Thermoprotei</taxon>
        <taxon>Thermofilales</taxon>
        <taxon>Thermofilaceae</taxon>
        <taxon>Thermofilum</taxon>
    </lineage>
</organism>
<keyword evidence="2" id="KW-0328">Glycosyltransferase</keyword>
<evidence type="ECO:0000256" key="3">
    <source>
        <dbReference type="ARBA" id="ARBA00022679"/>
    </source>
</evidence>
<accession>A0A3G1A4W7</accession>
<gene>
    <name evidence="5" type="ORF">TCARB_0684</name>
</gene>
<sequence>MKISIIIVTYNGQTYIEKLFQSLLKAITPQLDVEVIVVDNGSTDGTLNLVEKYKVAMRDKLKIVKLGKNLGFAGGNNVGLLFSSGDVVFLLNQDTYIDEKALVAVHELFSKRPDVGAAQCLLLQYRYPNLLDSCGDIISEAGFGIIGCWGEKANGALKEVKEVQLARGAALAVRRSILQASKRIHGTYIPTYFVAGGYEDWYISLFTRLLGYKVFLNPSCIVYHDSLTRRKHNPYIVYNALRLFIELNAPVKMFLGRMYFSIIFDILISENRKNDTRMLLSALRSVTLSVKKSVRLKYYAETIARFQGKRLSSLWKPRTSAAAWLRWYLTYLRCSFNI</sequence>
<dbReference type="InterPro" id="IPR001173">
    <property type="entry name" value="Glyco_trans_2-like"/>
</dbReference>
<dbReference type="EMBL" id="CP007493">
    <property type="protein sequence ID" value="AJB41740.1"/>
    <property type="molecule type" value="Genomic_DNA"/>
</dbReference>
<dbReference type="Proteomes" id="UP000266720">
    <property type="component" value="Chromosome"/>
</dbReference>
<evidence type="ECO:0000313" key="5">
    <source>
        <dbReference type="EMBL" id="AJB41740.1"/>
    </source>
</evidence>
<dbReference type="AlphaFoldDB" id="A0A3G1A4W7"/>
<name>A0A3G1A4W7_9CREN</name>
<evidence type="ECO:0000259" key="4">
    <source>
        <dbReference type="Pfam" id="PF00535"/>
    </source>
</evidence>
<evidence type="ECO:0000313" key="6">
    <source>
        <dbReference type="Proteomes" id="UP000266720"/>
    </source>
</evidence>
<dbReference type="STRING" id="697581.TCARB_0684"/>
<dbReference type="GO" id="GO:0016757">
    <property type="term" value="F:glycosyltransferase activity"/>
    <property type="evidence" value="ECO:0007669"/>
    <property type="project" value="UniProtKB-KW"/>
</dbReference>
<dbReference type="Gene3D" id="3.90.550.10">
    <property type="entry name" value="Spore Coat Polysaccharide Biosynthesis Protein SpsA, Chain A"/>
    <property type="match status" value="1"/>
</dbReference>
<evidence type="ECO:0000256" key="1">
    <source>
        <dbReference type="ARBA" id="ARBA00006739"/>
    </source>
</evidence>
<keyword evidence="3 5" id="KW-0808">Transferase</keyword>
<dbReference type="PANTHER" id="PTHR43179">
    <property type="entry name" value="RHAMNOSYLTRANSFERASE WBBL"/>
    <property type="match status" value="1"/>
</dbReference>
<comment type="similarity">
    <text evidence="1">Belongs to the glycosyltransferase 2 family.</text>
</comment>
<evidence type="ECO:0000256" key="2">
    <source>
        <dbReference type="ARBA" id="ARBA00022676"/>
    </source>
</evidence>
<dbReference type="PANTHER" id="PTHR43179:SF12">
    <property type="entry name" value="GALACTOFURANOSYLTRANSFERASE GLFT2"/>
    <property type="match status" value="1"/>
</dbReference>
<dbReference type="KEGG" id="tcb:TCARB_0684"/>
<dbReference type="GeneID" id="25406125"/>
<dbReference type="SUPFAM" id="SSF53448">
    <property type="entry name" value="Nucleotide-diphospho-sugar transferases"/>
    <property type="match status" value="1"/>
</dbReference>
<reference evidence="6" key="1">
    <citation type="book" date="2010" name="EXTREMOPHILES" publisher="0:0-0">
        <title>Complete genome sequences of ten hyperthermophilic archaea reveal their metabolic capabilities and possible ecological roles.</title>
        <editorList>
            <person name="?"/>
        </editorList>
        <authorList>
            <person name="Ravin N.V."/>
            <person name="Mardanov A.V."/>
            <person name="Bonch-Osmolovskaya E.A."/>
            <person name="Skryabin K.G."/>
        </authorList>
    </citation>
    <scope>NUCLEOTIDE SEQUENCE [LARGE SCALE GENOMIC DNA]</scope>
    <source>
        <strain evidence="6">1505</strain>
    </source>
</reference>
<protein>
    <submittedName>
        <fullName evidence="5">Glycosyl transferase, group 2 family protein</fullName>
    </submittedName>
</protein>
<dbReference type="RefSeq" id="WP_187148185.1">
    <property type="nucleotide sequence ID" value="NZ_CP007493.1"/>
</dbReference>
<feature type="domain" description="Glycosyltransferase 2-like" evidence="4">
    <location>
        <begin position="4"/>
        <end position="114"/>
    </location>
</feature>
<proteinExistence type="inferred from homology"/>
<dbReference type="InterPro" id="IPR029044">
    <property type="entry name" value="Nucleotide-diphossugar_trans"/>
</dbReference>
<dbReference type="Pfam" id="PF00535">
    <property type="entry name" value="Glycos_transf_2"/>
    <property type="match status" value="1"/>
</dbReference>